<dbReference type="InterPro" id="IPR037121">
    <property type="entry name" value="Ribosomal_bL25_C"/>
</dbReference>
<dbReference type="GO" id="GO:0006412">
    <property type="term" value="P:translation"/>
    <property type="evidence" value="ECO:0007669"/>
    <property type="project" value="UniProtKB-UniRule"/>
</dbReference>
<dbReference type="InterPro" id="IPR011035">
    <property type="entry name" value="Ribosomal_bL25/Gln-tRNA_synth"/>
</dbReference>
<dbReference type="GO" id="GO:0003735">
    <property type="term" value="F:structural constituent of ribosome"/>
    <property type="evidence" value="ECO:0007669"/>
    <property type="project" value="InterPro"/>
</dbReference>
<evidence type="ECO:0000259" key="7">
    <source>
        <dbReference type="Pfam" id="PF01386"/>
    </source>
</evidence>
<dbReference type="Pfam" id="PF14693">
    <property type="entry name" value="Ribosomal_TL5_C"/>
    <property type="match status" value="1"/>
</dbReference>
<evidence type="ECO:0000256" key="5">
    <source>
        <dbReference type="HAMAP-Rule" id="MF_01334"/>
    </source>
</evidence>
<keyword evidence="2 5" id="KW-0694">RNA-binding</keyword>
<dbReference type="NCBIfam" id="NF004130">
    <property type="entry name" value="PRK05618.1-5"/>
    <property type="match status" value="1"/>
</dbReference>
<proteinExistence type="inferred from homology"/>
<dbReference type="HAMAP" id="MF_01334">
    <property type="entry name" value="Ribosomal_bL25_CTC"/>
    <property type="match status" value="1"/>
</dbReference>
<dbReference type="GO" id="GO:0022625">
    <property type="term" value="C:cytosolic large ribosomal subunit"/>
    <property type="evidence" value="ECO:0007669"/>
    <property type="project" value="TreeGrafter"/>
</dbReference>
<comment type="function">
    <text evidence="5">This is one of the proteins that binds to the 5S RNA in the ribosome where it forms part of the central protuberance.</text>
</comment>
<dbReference type="STRING" id="1121942.SAMN02745148_02879"/>
<dbReference type="CDD" id="cd00495">
    <property type="entry name" value="Ribosomal_L25_TL5_CTC"/>
    <property type="match status" value="1"/>
</dbReference>
<dbReference type="InterPro" id="IPR020057">
    <property type="entry name" value="Ribosomal_bL25_b-dom"/>
</dbReference>
<dbReference type="EMBL" id="FQUJ01000013">
    <property type="protein sequence ID" value="SHF52113.1"/>
    <property type="molecule type" value="Genomic_DNA"/>
</dbReference>
<feature type="compositionally biased region" description="Acidic residues" evidence="6">
    <location>
        <begin position="218"/>
        <end position="227"/>
    </location>
</feature>
<feature type="compositionally biased region" description="Acidic residues" evidence="6">
    <location>
        <begin position="198"/>
        <end position="209"/>
    </location>
</feature>
<dbReference type="InterPro" id="IPR029751">
    <property type="entry name" value="Ribosomal_L25_dom"/>
</dbReference>
<dbReference type="AlphaFoldDB" id="A0A1M5CBH4"/>
<feature type="region of interest" description="Disordered" evidence="6">
    <location>
        <begin position="186"/>
        <end position="233"/>
    </location>
</feature>
<dbReference type="InterPro" id="IPR020930">
    <property type="entry name" value="Ribosomal_uL5_bac-type"/>
</dbReference>
<dbReference type="InterPro" id="IPR020056">
    <property type="entry name" value="Rbsml_bL25/Gln-tRNA_synth_N"/>
</dbReference>
<evidence type="ECO:0000256" key="6">
    <source>
        <dbReference type="SAM" id="MobiDB-lite"/>
    </source>
</evidence>
<comment type="similarity">
    <text evidence="5">Belongs to the bacterial ribosomal protein bL25 family. CTC subfamily.</text>
</comment>
<gene>
    <name evidence="5" type="primary">rplY</name>
    <name evidence="5" type="synonym">ctc</name>
    <name evidence="9" type="ORF">SAMN02745148_02879</name>
</gene>
<organism evidence="9 10">
    <name type="scientific">Modicisalibacter ilicicola DSM 19980</name>
    <dbReference type="NCBI Taxonomy" id="1121942"/>
    <lineage>
        <taxon>Bacteria</taxon>
        <taxon>Pseudomonadati</taxon>
        <taxon>Pseudomonadota</taxon>
        <taxon>Gammaproteobacteria</taxon>
        <taxon>Oceanospirillales</taxon>
        <taxon>Halomonadaceae</taxon>
        <taxon>Modicisalibacter</taxon>
    </lineage>
</organism>
<dbReference type="PANTHER" id="PTHR33284">
    <property type="entry name" value="RIBOSOMAL PROTEIN L25/GLN-TRNA SYNTHETASE, ANTI-CODON-BINDING DOMAIN-CONTAINING PROTEIN"/>
    <property type="match status" value="1"/>
</dbReference>
<feature type="domain" description="Large ribosomal subunit protein bL25 L25" evidence="7">
    <location>
        <begin position="6"/>
        <end position="94"/>
    </location>
</feature>
<dbReference type="NCBIfam" id="NF004612">
    <property type="entry name" value="PRK05943.1"/>
    <property type="match status" value="1"/>
</dbReference>
<keyword evidence="4 5" id="KW-0687">Ribonucleoprotein</keyword>
<dbReference type="OrthoDB" id="9806411at2"/>
<comment type="subunit">
    <text evidence="5">Part of the 50S ribosomal subunit; part of the 5S rRNA/L5/L18/L25 subcomplex. Contacts the 5S rRNA. Binds to the 5S rRNA independently of L5 and L18.</text>
</comment>
<reference evidence="9 10" key="1">
    <citation type="submission" date="2016-11" db="EMBL/GenBank/DDBJ databases">
        <authorList>
            <person name="Jaros S."/>
            <person name="Januszkiewicz K."/>
            <person name="Wedrychowicz H."/>
        </authorList>
    </citation>
    <scope>NUCLEOTIDE SEQUENCE [LARGE SCALE GENOMIC DNA]</scope>
    <source>
        <strain evidence="9 10">DSM 19980</strain>
    </source>
</reference>
<dbReference type="Gene3D" id="2.170.120.20">
    <property type="entry name" value="Ribosomal protein L25, beta domain"/>
    <property type="match status" value="1"/>
</dbReference>
<dbReference type="GO" id="GO:0008097">
    <property type="term" value="F:5S rRNA binding"/>
    <property type="evidence" value="ECO:0007669"/>
    <property type="project" value="InterPro"/>
</dbReference>
<dbReference type="NCBIfam" id="NF004128">
    <property type="entry name" value="PRK05618.1-2"/>
    <property type="match status" value="1"/>
</dbReference>
<dbReference type="PANTHER" id="PTHR33284:SF1">
    <property type="entry name" value="RIBOSOMAL PROTEIN L25_GLN-TRNA SYNTHETASE, ANTI-CODON-BINDING DOMAIN-CONTAINING PROTEIN"/>
    <property type="match status" value="1"/>
</dbReference>
<evidence type="ECO:0000313" key="10">
    <source>
        <dbReference type="Proteomes" id="UP000184346"/>
    </source>
</evidence>
<accession>A0A1M5CBH4</accession>
<evidence type="ECO:0000256" key="3">
    <source>
        <dbReference type="ARBA" id="ARBA00022980"/>
    </source>
</evidence>
<dbReference type="InterPro" id="IPR001021">
    <property type="entry name" value="Ribosomal_bL25_long"/>
</dbReference>
<evidence type="ECO:0000259" key="8">
    <source>
        <dbReference type="Pfam" id="PF14693"/>
    </source>
</evidence>
<dbReference type="SUPFAM" id="SSF50715">
    <property type="entry name" value="Ribosomal protein L25-like"/>
    <property type="match status" value="1"/>
</dbReference>
<evidence type="ECO:0000313" key="9">
    <source>
        <dbReference type="EMBL" id="SHF52113.1"/>
    </source>
</evidence>
<dbReference type="RefSeq" id="WP_072824081.1">
    <property type="nucleotide sequence ID" value="NZ_FQUJ01000013.1"/>
</dbReference>
<dbReference type="NCBIfam" id="TIGR00731">
    <property type="entry name" value="bL25_bact_ctc"/>
    <property type="match status" value="1"/>
</dbReference>
<keyword evidence="3 5" id="KW-0689">Ribosomal protein</keyword>
<evidence type="ECO:0000256" key="4">
    <source>
        <dbReference type="ARBA" id="ARBA00023274"/>
    </source>
</evidence>
<dbReference type="Proteomes" id="UP000184346">
    <property type="component" value="Unassembled WGS sequence"/>
</dbReference>
<evidence type="ECO:0000256" key="1">
    <source>
        <dbReference type="ARBA" id="ARBA00022730"/>
    </source>
</evidence>
<evidence type="ECO:0000256" key="2">
    <source>
        <dbReference type="ARBA" id="ARBA00022884"/>
    </source>
</evidence>
<sequence length="233" mass="25722">MSDYKLNANVRHDLGKGASRRLRRENQQVAAIIYGGKKAPQPITLDKAAFYKAIEEEAFFSSLIDIDVEGKKEQVVIRDLQRHPYKALVTHADFLRVDAKQEMTMHVPLHIIGEEECQGIKEQDGVLHALTTDVEISCLPKNLPEYLEADVSGLALGDTLHLSDLKLPEGVTIVALTHGEEHDAGIVSITRPTRGTTEEGDAEETETPTEVEQRAEEEAGNEGDQGEGEEKSE</sequence>
<keyword evidence="1 5" id="KW-0699">rRNA-binding</keyword>
<dbReference type="Gene3D" id="2.40.240.10">
    <property type="entry name" value="Ribosomal Protein L25, Chain P"/>
    <property type="match status" value="1"/>
</dbReference>
<keyword evidence="10" id="KW-1185">Reference proteome</keyword>
<feature type="domain" description="Large ribosomal subunit protein bL25 beta" evidence="8">
    <location>
        <begin position="102"/>
        <end position="192"/>
    </location>
</feature>
<protein>
    <recommendedName>
        <fullName evidence="5">Large ribosomal subunit protein bL25</fullName>
    </recommendedName>
    <alternativeName>
        <fullName evidence="5">General stress protein CTC</fullName>
    </alternativeName>
</protein>
<name>A0A1M5CBH4_9GAMM</name>
<dbReference type="Pfam" id="PF01386">
    <property type="entry name" value="Ribosomal_L25p"/>
    <property type="match status" value="1"/>
</dbReference>